<proteinExistence type="predicted"/>
<keyword evidence="3" id="KW-1185">Reference proteome</keyword>
<dbReference type="Proteomes" id="UP001392437">
    <property type="component" value="Unassembled WGS sequence"/>
</dbReference>
<evidence type="ECO:0000256" key="1">
    <source>
        <dbReference type="SAM" id="MobiDB-lite"/>
    </source>
</evidence>
<gene>
    <name evidence="2" type="ORF">PG999_003578</name>
</gene>
<dbReference type="AlphaFoldDB" id="A0AAW0R3V7"/>
<reference evidence="2 3" key="1">
    <citation type="submission" date="2023-01" db="EMBL/GenBank/DDBJ databases">
        <title>Analysis of 21 Apiospora genomes using comparative genomics revels a genus with tremendous synthesis potential of carbohydrate active enzymes and secondary metabolites.</title>
        <authorList>
            <person name="Sorensen T."/>
        </authorList>
    </citation>
    <scope>NUCLEOTIDE SEQUENCE [LARGE SCALE GENOMIC DNA]</scope>
    <source>
        <strain evidence="2 3">CBS 117206</strain>
    </source>
</reference>
<sequence>MPTPSPIARDRELLSLLAEPEEDGKDGAKDETGEEPTACGGLNTAVAIGIEDLLVLLPQHVESPQQYSNVPPCWVPVQNHTNA</sequence>
<organism evidence="2 3">
    <name type="scientific">Apiospora kogelbergensis</name>
    <dbReference type="NCBI Taxonomy" id="1337665"/>
    <lineage>
        <taxon>Eukaryota</taxon>
        <taxon>Fungi</taxon>
        <taxon>Dikarya</taxon>
        <taxon>Ascomycota</taxon>
        <taxon>Pezizomycotina</taxon>
        <taxon>Sordariomycetes</taxon>
        <taxon>Xylariomycetidae</taxon>
        <taxon>Amphisphaeriales</taxon>
        <taxon>Apiosporaceae</taxon>
        <taxon>Apiospora</taxon>
    </lineage>
</organism>
<dbReference type="EMBL" id="JAQQWP010000003">
    <property type="protein sequence ID" value="KAK8123660.1"/>
    <property type="molecule type" value="Genomic_DNA"/>
</dbReference>
<accession>A0AAW0R3V7</accession>
<evidence type="ECO:0000313" key="2">
    <source>
        <dbReference type="EMBL" id="KAK8123660.1"/>
    </source>
</evidence>
<protein>
    <submittedName>
        <fullName evidence="2">Uncharacterized protein</fullName>
    </submittedName>
</protein>
<comment type="caution">
    <text evidence="2">The sequence shown here is derived from an EMBL/GenBank/DDBJ whole genome shotgun (WGS) entry which is preliminary data.</text>
</comment>
<evidence type="ECO:0000313" key="3">
    <source>
        <dbReference type="Proteomes" id="UP001392437"/>
    </source>
</evidence>
<feature type="region of interest" description="Disordered" evidence="1">
    <location>
        <begin position="18"/>
        <end position="40"/>
    </location>
</feature>
<name>A0AAW0R3V7_9PEZI</name>